<name>A0A8H4UEI6_9HYPO</name>
<evidence type="ECO:0000256" key="1">
    <source>
        <dbReference type="SAM" id="MobiDB-lite"/>
    </source>
</evidence>
<organism evidence="2 3">
    <name type="scientific">Fusarium zealandicum</name>
    <dbReference type="NCBI Taxonomy" id="1053134"/>
    <lineage>
        <taxon>Eukaryota</taxon>
        <taxon>Fungi</taxon>
        <taxon>Dikarya</taxon>
        <taxon>Ascomycota</taxon>
        <taxon>Pezizomycotina</taxon>
        <taxon>Sordariomycetes</taxon>
        <taxon>Hypocreomycetidae</taxon>
        <taxon>Hypocreales</taxon>
        <taxon>Nectriaceae</taxon>
        <taxon>Fusarium</taxon>
        <taxon>Fusarium staphyleae species complex</taxon>
    </lineage>
</organism>
<gene>
    <name evidence="2" type="ORF">FZEAL_8098</name>
</gene>
<reference evidence="2" key="1">
    <citation type="journal article" date="2020" name="BMC Genomics">
        <title>Correction to: Identification and distribution of gene clusters required for synthesis of sphingolipid metabolism inhibitors in diverse species of the filamentous fungus Fusarium.</title>
        <authorList>
            <person name="Kim H.S."/>
            <person name="Lohmar J.M."/>
            <person name="Busman M."/>
            <person name="Brown D.W."/>
            <person name="Naumann T.A."/>
            <person name="Divon H.H."/>
            <person name="Lysoe E."/>
            <person name="Uhlig S."/>
            <person name="Proctor R.H."/>
        </authorList>
    </citation>
    <scope>NUCLEOTIDE SEQUENCE</scope>
    <source>
        <strain evidence="2">NRRL 22465</strain>
    </source>
</reference>
<accession>A0A8H4UEI6</accession>
<sequence>MSPDPRRPVTWNGLMPLLPRNEPPDASSRGSSPSPGPAATPSRNRRLHISNPSSPLPSLVEPDVYAPAISYCHSLRLPLYLGPPPDEPYVLEICIHPDWTPLPHTALHLTRDTADVSCTSMHSPPLVRVGYEPVDLWGNHVENAQTPASSGDSQRSPSPPLGSPPPLEAQPQTPPKVSVPAEAEPSPRLVARTAQASSPRLGFWSPLLALVAVLIACLASSSHPAWVMTSTVNQTDSFHLWQPAHLICRDYENVLLPLVTELELREPVPQNPRSTLAALAEELVSLLSDLYAWDGSPLPGPGQPLMDRVDFCIKELNVIQHSFKSLFTGADPLIRSSSTFFLADALINIELKANSTAEAKQDAIERVIRFWSTMEDRNGHALLHIQRISKRLRTVRSEFDPILVEIVDGLAPHANNPRYKWIARSFDAVNYSRNSLVEAGFQIIPQLVDRAAATLSTIDSTVAAQLEFWRTMAVSGGVGRETVARFITDDPRWYSSWVLEYQEVTTHYTFDNRTVIELIKVGERGHLASKLVKANYDNRTYLEIRPKRPPLR</sequence>
<dbReference type="AlphaFoldDB" id="A0A8H4UEI6"/>
<proteinExistence type="predicted"/>
<keyword evidence="3" id="KW-1185">Reference proteome</keyword>
<feature type="region of interest" description="Disordered" evidence="1">
    <location>
        <begin position="142"/>
        <end position="191"/>
    </location>
</feature>
<comment type="caution">
    <text evidence="2">The sequence shown here is derived from an EMBL/GenBank/DDBJ whole genome shotgun (WGS) entry which is preliminary data.</text>
</comment>
<feature type="compositionally biased region" description="Low complexity" evidence="1">
    <location>
        <begin position="24"/>
        <end position="42"/>
    </location>
</feature>
<feature type="region of interest" description="Disordered" evidence="1">
    <location>
        <begin position="1"/>
        <end position="60"/>
    </location>
</feature>
<dbReference type="OrthoDB" id="5064484at2759"/>
<protein>
    <submittedName>
        <fullName evidence="2">Uncharacterized protein</fullName>
    </submittedName>
</protein>
<feature type="compositionally biased region" description="Polar residues" evidence="1">
    <location>
        <begin position="142"/>
        <end position="155"/>
    </location>
</feature>
<evidence type="ECO:0000313" key="2">
    <source>
        <dbReference type="EMBL" id="KAF4975076.1"/>
    </source>
</evidence>
<dbReference type="EMBL" id="JABEYC010000677">
    <property type="protein sequence ID" value="KAF4975076.1"/>
    <property type="molecule type" value="Genomic_DNA"/>
</dbReference>
<dbReference type="Proteomes" id="UP000635477">
    <property type="component" value="Unassembled WGS sequence"/>
</dbReference>
<evidence type="ECO:0000313" key="3">
    <source>
        <dbReference type="Proteomes" id="UP000635477"/>
    </source>
</evidence>
<feature type="compositionally biased region" description="Pro residues" evidence="1">
    <location>
        <begin position="157"/>
        <end position="174"/>
    </location>
</feature>
<reference evidence="2" key="2">
    <citation type="submission" date="2020-05" db="EMBL/GenBank/DDBJ databases">
        <authorList>
            <person name="Kim H.-S."/>
            <person name="Proctor R.H."/>
            <person name="Brown D.W."/>
        </authorList>
    </citation>
    <scope>NUCLEOTIDE SEQUENCE</scope>
    <source>
        <strain evidence="2">NRRL 22465</strain>
    </source>
</reference>